<name>A0ABQ5TYN5_9GAMM</name>
<evidence type="ECO:0000313" key="2">
    <source>
        <dbReference type="EMBL" id="GLQ00492.1"/>
    </source>
</evidence>
<comment type="caution">
    <text evidence="2">The sequence shown here is derived from an EMBL/GenBank/DDBJ whole genome shotgun (WGS) entry which is preliminary data.</text>
</comment>
<dbReference type="Gene3D" id="3.40.630.30">
    <property type="match status" value="1"/>
</dbReference>
<dbReference type="SUPFAM" id="SSF55729">
    <property type="entry name" value="Acyl-CoA N-acyltransferases (Nat)"/>
    <property type="match status" value="1"/>
</dbReference>
<dbReference type="InterPro" id="IPR016181">
    <property type="entry name" value="Acyl_CoA_acyltransferase"/>
</dbReference>
<dbReference type="PANTHER" id="PTHR43451:SF1">
    <property type="entry name" value="ACETYLTRANSFERASE"/>
    <property type="match status" value="1"/>
</dbReference>
<evidence type="ECO:0000313" key="3">
    <source>
        <dbReference type="Proteomes" id="UP001161423"/>
    </source>
</evidence>
<dbReference type="InterPro" id="IPR000182">
    <property type="entry name" value="GNAT_dom"/>
</dbReference>
<organism evidence="2 3">
    <name type="scientific">Methylophaga thalassica</name>
    <dbReference type="NCBI Taxonomy" id="40223"/>
    <lineage>
        <taxon>Bacteria</taxon>
        <taxon>Pseudomonadati</taxon>
        <taxon>Pseudomonadota</taxon>
        <taxon>Gammaproteobacteria</taxon>
        <taxon>Thiotrichales</taxon>
        <taxon>Piscirickettsiaceae</taxon>
        <taxon>Methylophaga</taxon>
    </lineage>
</organism>
<dbReference type="RefSeq" id="WP_284723442.1">
    <property type="nucleotide sequence ID" value="NZ_BSND01000006.1"/>
</dbReference>
<dbReference type="InterPro" id="IPR052564">
    <property type="entry name" value="N-acetyltrans/Recomb-assoc"/>
</dbReference>
<gene>
    <name evidence="2" type="ORF">GCM10007891_23450</name>
</gene>
<evidence type="ECO:0000259" key="1">
    <source>
        <dbReference type="PROSITE" id="PS51186"/>
    </source>
</evidence>
<accession>A0ABQ5TYN5</accession>
<dbReference type="PROSITE" id="PS51186">
    <property type="entry name" value="GNAT"/>
    <property type="match status" value="1"/>
</dbReference>
<dbReference type="EMBL" id="BSND01000006">
    <property type="protein sequence ID" value="GLQ00492.1"/>
    <property type="molecule type" value="Genomic_DNA"/>
</dbReference>
<reference evidence="2" key="1">
    <citation type="journal article" date="2014" name="Int. J. Syst. Evol. Microbiol.">
        <title>Complete genome of a new Firmicutes species belonging to the dominant human colonic microbiota ('Ruminococcus bicirculans') reveals two chromosomes and a selective capacity to utilize plant glucans.</title>
        <authorList>
            <consortium name="NISC Comparative Sequencing Program"/>
            <person name="Wegmann U."/>
            <person name="Louis P."/>
            <person name="Goesmann A."/>
            <person name="Henrissat B."/>
            <person name="Duncan S.H."/>
            <person name="Flint H.J."/>
        </authorList>
    </citation>
    <scope>NUCLEOTIDE SEQUENCE</scope>
    <source>
        <strain evidence="2">NBRC 102424</strain>
    </source>
</reference>
<sequence>MSIRIATKQDAHDLAELVGSLSHYYLEDPNRPLPEWFLSSIQPGSFESRLQSPDYLNLVYEEADEIKGYIAIKAASHLYHLFVSEELHGKGIAKQLWQQAKSMQPESQSYALRSSLYAVPVYLKFGFTKSGPVGVKDGISFQPMTLGTKS</sequence>
<dbReference type="Proteomes" id="UP001161423">
    <property type="component" value="Unassembled WGS sequence"/>
</dbReference>
<feature type="domain" description="N-acetyltransferase" evidence="1">
    <location>
        <begin position="1"/>
        <end position="149"/>
    </location>
</feature>
<dbReference type="Pfam" id="PF13673">
    <property type="entry name" value="Acetyltransf_10"/>
    <property type="match status" value="1"/>
</dbReference>
<protein>
    <submittedName>
        <fullName evidence="2">N-acetyltransferase GCN5</fullName>
    </submittedName>
</protein>
<dbReference type="CDD" id="cd04301">
    <property type="entry name" value="NAT_SF"/>
    <property type="match status" value="1"/>
</dbReference>
<reference evidence="2" key="2">
    <citation type="submission" date="2023-01" db="EMBL/GenBank/DDBJ databases">
        <title>Draft genome sequence of Methylophaga thalassica strain NBRC 102424.</title>
        <authorList>
            <person name="Sun Q."/>
            <person name="Mori K."/>
        </authorList>
    </citation>
    <scope>NUCLEOTIDE SEQUENCE</scope>
    <source>
        <strain evidence="2">NBRC 102424</strain>
    </source>
</reference>
<keyword evidence="3" id="KW-1185">Reference proteome</keyword>
<dbReference type="PANTHER" id="PTHR43451">
    <property type="entry name" value="ACETYLTRANSFERASE (GNAT) FAMILY PROTEIN"/>
    <property type="match status" value="1"/>
</dbReference>
<proteinExistence type="predicted"/>